<organism evidence="4 5">
    <name type="scientific">Balaenoptera acutorostrata</name>
    <name type="common">Common minke whale</name>
    <name type="synonym">Balaena rostrata</name>
    <dbReference type="NCBI Taxonomy" id="9767"/>
    <lineage>
        <taxon>Eukaryota</taxon>
        <taxon>Metazoa</taxon>
        <taxon>Chordata</taxon>
        <taxon>Craniata</taxon>
        <taxon>Vertebrata</taxon>
        <taxon>Euteleostomi</taxon>
        <taxon>Mammalia</taxon>
        <taxon>Eutheria</taxon>
        <taxon>Laurasiatheria</taxon>
        <taxon>Artiodactyla</taxon>
        <taxon>Whippomorpha</taxon>
        <taxon>Cetacea</taxon>
        <taxon>Mysticeti</taxon>
        <taxon>Balaenopteridae</taxon>
        <taxon>Balaenoptera</taxon>
    </lineage>
</organism>
<dbReference type="Proteomes" id="UP001652580">
    <property type="component" value="Chromosome 8"/>
</dbReference>
<dbReference type="InParanoid" id="A0A384ATE4"/>
<evidence type="ECO:0000313" key="5">
    <source>
        <dbReference type="RefSeq" id="XP_007190660.2"/>
    </source>
</evidence>
<sequence>MCFLSYLEATCVCVILTTLKPFESVSVARKMKNRAGSFLWNLRQFSTLVPTGRTVRLYPSGFCRPKIVYSNWNLFQSYLSNFDNRMKSSIRYLFQDALIFKSGGDGFQTKGISTAAVLTVDRLLCPRRLSFNSEHFVSDNGLKKNFHHEPSNEDVLTKRTKPTPINCRKLSQECNSLSDVLDIFSKAPTFPSSNYFSAMWTIAKRMSDDQKRFEKQLMFNHPAFSQLCEQIMREAKIMHYDNLLFSLHAMVKLGIPQNTLLVQTLLRVVQERINECDETCLSVLSTILEAMEPCKNVDVLRAGLRMLVDQQVWKIERVFTLQTVMKCIGKDAPIGLKRKLEMKALKELDQFSVLNSQHMFAVLAAMNHRSIVLLNECSKIVTSNIHGCPFKILISILQSCRDLQYINIDLFKGIADYVATTFDMWKLKKVLFLLISFENFGFRPVSLMDLFMKKAADEPGFLNVKSLVSILHVYSSLNHFHKCWTHEFLEVMASALTGSLHHISSENLLNAVCSFCLMNHFPLAPINQLLQKDIIHDLLTSGDVERNVHKLHVLAACLKLEAPCHKDTHLVLPQLPPTSLHPHAKVAEVLSSLLGEGCFSKSVWLPHNYYIDFEIRMDANRSQALAFSDVDAVTSATNIQRVAVLCVPRSTYCLDSTHPRGFLAMKMRHLKVMGFHVILSIQSDLLKPRIPSCHLPASNTLRTAHCKRNEMQTIHRGHVQYGSCLILHSYPSLRNPALCSVLVSFLFLKYTMLFSALRSLPGPPSSQIHRHLLTHISTQNNFRSTGCLL</sequence>
<dbReference type="GO" id="GO:0005759">
    <property type="term" value="C:mitochondrial matrix"/>
    <property type="evidence" value="ECO:0007669"/>
    <property type="project" value="TreeGrafter"/>
</dbReference>
<dbReference type="GO" id="GO:0016301">
    <property type="term" value="F:kinase activity"/>
    <property type="evidence" value="ECO:0007669"/>
    <property type="project" value="UniProtKB-KW"/>
</dbReference>
<proteinExistence type="predicted"/>
<feature type="domain" description="RAP" evidence="3">
    <location>
        <begin position="644"/>
        <end position="710"/>
    </location>
</feature>
<dbReference type="InterPro" id="IPR010622">
    <property type="entry name" value="FAST_Leu-rich"/>
</dbReference>
<dbReference type="STRING" id="310752.A0A384ATE4"/>
<dbReference type="RefSeq" id="XP_007190660.2">
    <property type="nucleotide sequence ID" value="XM_007190598.2"/>
</dbReference>
<dbReference type="GO" id="GO:0035770">
    <property type="term" value="C:ribonucleoprotein granule"/>
    <property type="evidence" value="ECO:0007669"/>
    <property type="project" value="TreeGrafter"/>
</dbReference>
<name>A0A384ATE4_BALAC</name>
<dbReference type="Pfam" id="PF08373">
    <property type="entry name" value="RAP"/>
    <property type="match status" value="1"/>
</dbReference>
<keyword evidence="2" id="KW-0496">Mitochondrion</keyword>
<dbReference type="CTD" id="22868"/>
<dbReference type="Pfam" id="PF06743">
    <property type="entry name" value="FAST_1"/>
    <property type="match status" value="1"/>
</dbReference>
<keyword evidence="4" id="KW-1185">Reference proteome</keyword>
<dbReference type="FunCoup" id="A0A384ATE4">
    <property type="interactions" value="1921"/>
</dbReference>
<evidence type="ECO:0000256" key="1">
    <source>
        <dbReference type="ARBA" id="ARBA00004173"/>
    </source>
</evidence>
<protein>
    <submittedName>
        <fullName evidence="5">FAST kinase domain-containing protein 2, mitochondrial isoform X1</fullName>
    </submittedName>
</protein>
<dbReference type="AlphaFoldDB" id="A0A384ATE4"/>
<dbReference type="InterPro" id="IPR013584">
    <property type="entry name" value="RAP"/>
</dbReference>
<keyword evidence="5" id="KW-0418">Kinase</keyword>
<gene>
    <name evidence="5" type="primary">FASTKD2</name>
</gene>
<accession>A0A384ATE4</accession>
<dbReference type="KEGG" id="bacu:102999503"/>
<dbReference type="InterPro" id="IPR050870">
    <property type="entry name" value="FAST_kinase"/>
</dbReference>
<keyword evidence="5" id="KW-0808">Transferase</keyword>
<dbReference type="GO" id="GO:0044528">
    <property type="term" value="P:regulation of mitochondrial mRNA stability"/>
    <property type="evidence" value="ECO:0007669"/>
    <property type="project" value="InterPro"/>
</dbReference>
<dbReference type="PANTHER" id="PTHR21228:SF1">
    <property type="entry name" value="FAST KINASE DOMAIN-CONTAINING PROTEIN 2, MITOCHONDRIAL"/>
    <property type="match status" value="1"/>
</dbReference>
<reference evidence="5" key="1">
    <citation type="submission" date="2025-08" db="UniProtKB">
        <authorList>
            <consortium name="RefSeq"/>
        </authorList>
    </citation>
    <scope>IDENTIFICATION</scope>
</reference>
<dbReference type="PANTHER" id="PTHR21228">
    <property type="entry name" value="FAST LEU-RICH DOMAIN-CONTAINING"/>
    <property type="match status" value="1"/>
</dbReference>
<evidence type="ECO:0000313" key="4">
    <source>
        <dbReference type="Proteomes" id="UP001652580"/>
    </source>
</evidence>
<dbReference type="SMART" id="SM00952">
    <property type="entry name" value="RAP"/>
    <property type="match status" value="1"/>
</dbReference>
<evidence type="ECO:0000256" key="2">
    <source>
        <dbReference type="ARBA" id="ARBA00023128"/>
    </source>
</evidence>
<dbReference type="GeneID" id="102999503"/>
<dbReference type="GO" id="GO:0003723">
    <property type="term" value="F:RNA binding"/>
    <property type="evidence" value="ECO:0007669"/>
    <property type="project" value="TreeGrafter"/>
</dbReference>
<dbReference type="GO" id="GO:0000963">
    <property type="term" value="P:mitochondrial RNA processing"/>
    <property type="evidence" value="ECO:0007669"/>
    <property type="project" value="TreeGrafter"/>
</dbReference>
<comment type="subcellular location">
    <subcellularLocation>
        <location evidence="1">Mitochondrion</location>
    </subcellularLocation>
</comment>
<evidence type="ECO:0000259" key="3">
    <source>
        <dbReference type="SMART" id="SM00952"/>
    </source>
</evidence>